<organism evidence="1 2">
    <name type="scientific">Fusarium kuroshium</name>
    <dbReference type="NCBI Taxonomy" id="2010991"/>
    <lineage>
        <taxon>Eukaryota</taxon>
        <taxon>Fungi</taxon>
        <taxon>Dikarya</taxon>
        <taxon>Ascomycota</taxon>
        <taxon>Pezizomycotina</taxon>
        <taxon>Sordariomycetes</taxon>
        <taxon>Hypocreomycetidae</taxon>
        <taxon>Hypocreales</taxon>
        <taxon>Nectriaceae</taxon>
        <taxon>Fusarium</taxon>
        <taxon>Fusarium solani species complex</taxon>
    </lineage>
</organism>
<keyword evidence="2" id="KW-1185">Reference proteome</keyword>
<gene>
    <name evidence="1" type="ORF">CDV36_013758</name>
</gene>
<evidence type="ECO:0000313" key="1">
    <source>
        <dbReference type="EMBL" id="RMJ06648.1"/>
    </source>
</evidence>
<dbReference type="EMBL" id="NKUJ01000398">
    <property type="protein sequence ID" value="RMJ06648.1"/>
    <property type="molecule type" value="Genomic_DNA"/>
</dbReference>
<dbReference type="Proteomes" id="UP000277212">
    <property type="component" value="Unassembled WGS sequence"/>
</dbReference>
<evidence type="ECO:0000313" key="2">
    <source>
        <dbReference type="Proteomes" id="UP000277212"/>
    </source>
</evidence>
<sequence>MMYIYIYNTRDEDEKVGQARMSPLLQGSLREWMMPSIELHTRKVPFVLVTIQQDPGRDWKDEAKRLTRMRM</sequence>
<name>A0A3M2RMW7_9HYPO</name>
<reference evidence="1 2" key="1">
    <citation type="submission" date="2017-06" db="EMBL/GenBank/DDBJ databases">
        <title>Comparative genomic analysis of Ambrosia Fusariam Clade fungi.</title>
        <authorList>
            <person name="Stajich J.E."/>
            <person name="Carrillo J."/>
            <person name="Kijimoto T."/>
            <person name="Eskalen A."/>
            <person name="O'Donnell K."/>
            <person name="Kasson M."/>
        </authorList>
    </citation>
    <scope>NUCLEOTIDE SEQUENCE [LARGE SCALE GENOMIC DNA]</scope>
    <source>
        <strain evidence="1">UCR3666</strain>
    </source>
</reference>
<proteinExistence type="predicted"/>
<dbReference type="AlphaFoldDB" id="A0A3M2RMW7"/>
<protein>
    <submittedName>
        <fullName evidence="1">Uncharacterized protein</fullName>
    </submittedName>
</protein>
<accession>A0A3M2RMW7</accession>
<comment type="caution">
    <text evidence="1">The sequence shown here is derived from an EMBL/GenBank/DDBJ whole genome shotgun (WGS) entry which is preliminary data.</text>
</comment>